<reference evidence="2 3" key="1">
    <citation type="submission" date="2024-09" db="EMBL/GenBank/DDBJ databases">
        <authorList>
            <person name="Sun Q."/>
            <person name="Mori K."/>
        </authorList>
    </citation>
    <scope>NUCLEOTIDE SEQUENCE [LARGE SCALE GENOMIC DNA]</scope>
    <source>
        <strain evidence="2 3">JCM 3143</strain>
    </source>
</reference>
<proteinExistence type="predicted"/>
<dbReference type="EMBL" id="JBHMBW010000076">
    <property type="protein sequence ID" value="MFB9629962.1"/>
    <property type="molecule type" value="Genomic_DNA"/>
</dbReference>
<feature type="transmembrane region" description="Helical" evidence="1">
    <location>
        <begin position="171"/>
        <end position="199"/>
    </location>
</feature>
<feature type="transmembrane region" description="Helical" evidence="1">
    <location>
        <begin position="219"/>
        <end position="240"/>
    </location>
</feature>
<keyword evidence="3" id="KW-1185">Reference proteome</keyword>
<keyword evidence="1" id="KW-1133">Transmembrane helix</keyword>
<comment type="caution">
    <text evidence="2">The sequence shown here is derived from an EMBL/GenBank/DDBJ whole genome shotgun (WGS) entry which is preliminary data.</text>
</comment>
<evidence type="ECO:0000313" key="3">
    <source>
        <dbReference type="Proteomes" id="UP001589532"/>
    </source>
</evidence>
<dbReference type="Proteomes" id="UP001589532">
    <property type="component" value="Unassembled WGS sequence"/>
</dbReference>
<accession>A0ABV5SE47</accession>
<feature type="transmembrane region" description="Helical" evidence="1">
    <location>
        <begin position="83"/>
        <end position="109"/>
    </location>
</feature>
<feature type="transmembrane region" description="Helical" evidence="1">
    <location>
        <begin position="129"/>
        <end position="150"/>
    </location>
</feature>
<dbReference type="RefSeq" id="WP_344987345.1">
    <property type="nucleotide sequence ID" value="NZ_BAAAXV010000001.1"/>
</dbReference>
<keyword evidence="1" id="KW-0472">Membrane</keyword>
<evidence type="ECO:0000256" key="1">
    <source>
        <dbReference type="SAM" id="Phobius"/>
    </source>
</evidence>
<protein>
    <submittedName>
        <fullName evidence="2">Uncharacterized protein</fullName>
    </submittedName>
</protein>
<name>A0ABV5SE47_9ACTN</name>
<gene>
    <name evidence="2" type="ORF">ACFFSA_43410</name>
</gene>
<evidence type="ECO:0000313" key="2">
    <source>
        <dbReference type="EMBL" id="MFB9629962.1"/>
    </source>
</evidence>
<sequence length="249" mass="25463">MRSRARLVLLAAGWTGAAALALVAPGNLVMRLAFGKLDDPALVRQVLMCALGLLLALAALRYGERGRPRMPERRADGTVRPALWVRAVTWVAAGVPVLGFSVPHLLWGLGVPLGVASGAGLADLGGSAVFWGLLVAGPVAGAALTLGLISRWGQTVPGWVPWAGGRPVPRAVAVVPVVVVGLLVGQYGTMMTTCLAFGVTRTCAPGGGAEILDGSWGFSATYLVFLAWGASLLAAGAGYLHTAGARAVR</sequence>
<organism evidence="2 3">
    <name type="scientific">Nonomuraea helvata</name>
    <dbReference type="NCBI Taxonomy" id="37484"/>
    <lineage>
        <taxon>Bacteria</taxon>
        <taxon>Bacillati</taxon>
        <taxon>Actinomycetota</taxon>
        <taxon>Actinomycetes</taxon>
        <taxon>Streptosporangiales</taxon>
        <taxon>Streptosporangiaceae</taxon>
        <taxon>Nonomuraea</taxon>
    </lineage>
</organism>
<keyword evidence="1" id="KW-0812">Transmembrane</keyword>
<feature type="transmembrane region" description="Helical" evidence="1">
    <location>
        <begin position="45"/>
        <end position="62"/>
    </location>
</feature>